<dbReference type="GO" id="GO:0008235">
    <property type="term" value="F:metalloexopeptidase activity"/>
    <property type="evidence" value="ECO:0007669"/>
    <property type="project" value="InterPro"/>
</dbReference>
<dbReference type="InterPro" id="IPR006311">
    <property type="entry name" value="TAT_signal"/>
</dbReference>
<dbReference type="InterPro" id="IPR045175">
    <property type="entry name" value="M28_fam"/>
</dbReference>
<dbReference type="PROSITE" id="PS51318">
    <property type="entry name" value="TAT"/>
    <property type="match status" value="1"/>
</dbReference>
<dbReference type="AlphaFoldDB" id="A0A3N1HMS6"/>
<dbReference type="Pfam" id="PF04389">
    <property type="entry name" value="Peptidase_M28"/>
    <property type="match status" value="1"/>
</dbReference>
<dbReference type="PANTHER" id="PTHR12147:SF26">
    <property type="entry name" value="PEPTIDASE M28 DOMAIN-CONTAINING PROTEIN"/>
    <property type="match status" value="1"/>
</dbReference>
<name>A0A3N1HMS6_9ACTN</name>
<dbReference type="EMBL" id="RJKN01000003">
    <property type="protein sequence ID" value="ROP43833.1"/>
    <property type="molecule type" value="Genomic_DNA"/>
</dbReference>
<proteinExistence type="predicted"/>
<keyword evidence="4" id="KW-1185">Reference proteome</keyword>
<dbReference type="Gene3D" id="3.40.630.10">
    <property type="entry name" value="Zn peptidases"/>
    <property type="match status" value="1"/>
</dbReference>
<dbReference type="GO" id="GO:0006508">
    <property type="term" value="P:proteolysis"/>
    <property type="evidence" value="ECO:0007669"/>
    <property type="project" value="InterPro"/>
</dbReference>
<evidence type="ECO:0000256" key="1">
    <source>
        <dbReference type="SAM" id="MobiDB-lite"/>
    </source>
</evidence>
<dbReference type="FunCoup" id="A0A3N1HMS6">
    <property type="interactions" value="38"/>
</dbReference>
<sequence length="487" mass="50017">MPEPTPPTSVPLTTPTTPPRPGPRRRTALAGLAGALGGGALLPLPAWGADDRRPGAVRPPALLPSDRAVVTRASAERALEHISALADGIGPRIGGTPSEHAARDYLAGVLDGLGYTVELESFPTADRFLGELAAAPGAAPLPDDLCWQVGASAQGGLGTTVTGTVVDLGTLPTGEWPADLAGAVVLVDAATLDVLRAAVPVAAARGAVAVVRLPADAADPVRRTSASSPTLVEPTPLPVVGVAQAQKARLRAALATGPLSLQVSTTAYTGLTSSNVLAERRGRLAPAPGGEAVMVCAHYDTVIGAPGANDDGSGTGLCLELARVLRPMATQRAVKVALWGAEELGLVGSRYHVAQLPPEERARLVAVLNNDMVATSWDPADRYWVLSWDGQANAATDAVVGAAERLGYGPRLTPVFTRGASDHQSFQEVGIAAGNFSWRGEAAGQPVLEPPYHSPEDTVARNISLERLQVSLELVGSAAHRLAGPSR</sequence>
<organism evidence="3 4">
    <name type="scientific">Pseudokineococcus lusitanus</name>
    <dbReference type="NCBI Taxonomy" id="763993"/>
    <lineage>
        <taxon>Bacteria</taxon>
        <taxon>Bacillati</taxon>
        <taxon>Actinomycetota</taxon>
        <taxon>Actinomycetes</taxon>
        <taxon>Kineosporiales</taxon>
        <taxon>Kineosporiaceae</taxon>
        <taxon>Pseudokineococcus</taxon>
    </lineage>
</organism>
<dbReference type="InterPro" id="IPR007484">
    <property type="entry name" value="Peptidase_M28"/>
</dbReference>
<feature type="domain" description="Peptidase M28" evidence="2">
    <location>
        <begin position="285"/>
        <end position="475"/>
    </location>
</feature>
<evidence type="ECO:0000259" key="2">
    <source>
        <dbReference type="Pfam" id="PF04389"/>
    </source>
</evidence>
<dbReference type="PANTHER" id="PTHR12147">
    <property type="entry name" value="METALLOPEPTIDASE M28 FAMILY MEMBER"/>
    <property type="match status" value="1"/>
</dbReference>
<feature type="region of interest" description="Disordered" evidence="1">
    <location>
        <begin position="1"/>
        <end position="27"/>
    </location>
</feature>
<gene>
    <name evidence="3" type="ORF">EDC03_1429</name>
</gene>
<accession>A0A3N1HMS6</accession>
<evidence type="ECO:0000313" key="3">
    <source>
        <dbReference type="EMBL" id="ROP43833.1"/>
    </source>
</evidence>
<evidence type="ECO:0000313" key="4">
    <source>
        <dbReference type="Proteomes" id="UP000276232"/>
    </source>
</evidence>
<dbReference type="InParanoid" id="A0A3N1HMS6"/>
<dbReference type="Gene3D" id="3.50.30.30">
    <property type="match status" value="1"/>
</dbReference>
<dbReference type="Proteomes" id="UP000276232">
    <property type="component" value="Unassembled WGS sequence"/>
</dbReference>
<protein>
    <submittedName>
        <fullName evidence="3">Peptidase M28-like protein</fullName>
    </submittedName>
</protein>
<dbReference type="RefSeq" id="WP_199720015.1">
    <property type="nucleotide sequence ID" value="NZ_RJKN01000003.1"/>
</dbReference>
<reference evidence="3 4" key="1">
    <citation type="journal article" date="2015" name="Stand. Genomic Sci.">
        <title>Genomic Encyclopedia of Bacterial and Archaeal Type Strains, Phase III: the genomes of soil and plant-associated and newly described type strains.</title>
        <authorList>
            <person name="Whitman W.B."/>
            <person name="Woyke T."/>
            <person name="Klenk H.P."/>
            <person name="Zhou Y."/>
            <person name="Lilburn T.G."/>
            <person name="Beck B.J."/>
            <person name="De Vos P."/>
            <person name="Vandamme P."/>
            <person name="Eisen J.A."/>
            <person name="Garrity G."/>
            <person name="Hugenholtz P."/>
            <person name="Kyrpides N.C."/>
        </authorList>
    </citation>
    <scope>NUCLEOTIDE SEQUENCE [LARGE SCALE GENOMIC DNA]</scope>
    <source>
        <strain evidence="3 4">CECT 7306</strain>
    </source>
</reference>
<dbReference type="SUPFAM" id="SSF53187">
    <property type="entry name" value="Zn-dependent exopeptidases"/>
    <property type="match status" value="1"/>
</dbReference>
<comment type="caution">
    <text evidence="3">The sequence shown here is derived from an EMBL/GenBank/DDBJ whole genome shotgun (WGS) entry which is preliminary data.</text>
</comment>